<dbReference type="PRINTS" id="PR00813">
    <property type="entry name" value="BCTERIALGSPG"/>
</dbReference>
<evidence type="ECO:0000256" key="9">
    <source>
        <dbReference type="ARBA" id="ARBA00023136"/>
    </source>
</evidence>
<gene>
    <name evidence="12" type="primary">gspG</name>
    <name evidence="12" type="ORF">DDE23_16560</name>
</gene>
<sequence>MAGYSKADFPGTRAQKKRALRRDAGLTLIELMVVVVILALLAVVIVPRVIDRPDQARAARAQADIAAITAALNLYRLDTGSLPTTDQGLAALATRPTAAPVPQNWAQGGYLERVPDDPWGRPYLYLSPGVHGDFDIVSYGADGRSGGSGADADITSWQGR</sequence>
<evidence type="ECO:0000313" key="13">
    <source>
        <dbReference type="Proteomes" id="UP000244810"/>
    </source>
</evidence>
<reference evidence="12 13" key="1">
    <citation type="journal article" date="2011" name="Syst. Appl. Microbiol.">
        <title>Defluviimonas denitrificans gen. nov., sp. nov., and Pararhodobacter aggregans gen. nov., sp. nov., non-phototrophic Rhodobacteraceae from the biofilter of a marine aquaculture.</title>
        <authorList>
            <person name="Foesel B.U."/>
            <person name="Drake H.L."/>
            <person name="Schramm A."/>
        </authorList>
    </citation>
    <scope>NUCLEOTIDE SEQUENCE [LARGE SCALE GENOMIC DNA]</scope>
    <source>
        <strain evidence="12 13">D1-19</strain>
    </source>
</reference>
<comment type="subcellular location">
    <subcellularLocation>
        <location evidence="1">Cell inner membrane</location>
        <topology evidence="1">Single-pass membrane protein</topology>
    </subcellularLocation>
</comment>
<comment type="similarity">
    <text evidence="2">Belongs to the GSP G family.</text>
</comment>
<keyword evidence="4" id="KW-1003">Cell membrane</keyword>
<dbReference type="Gene3D" id="3.30.700.10">
    <property type="entry name" value="Glycoprotein, Type 4 Pilin"/>
    <property type="match status" value="1"/>
</dbReference>
<organism evidence="12 13">
    <name type="scientific">Pararhodobacter aggregans</name>
    <dbReference type="NCBI Taxonomy" id="404875"/>
    <lineage>
        <taxon>Bacteria</taxon>
        <taxon>Pseudomonadati</taxon>
        <taxon>Pseudomonadota</taxon>
        <taxon>Alphaproteobacteria</taxon>
        <taxon>Rhodobacterales</taxon>
        <taxon>Paracoccaceae</taxon>
        <taxon>Pararhodobacter</taxon>
    </lineage>
</organism>
<dbReference type="NCBIfam" id="TIGR02532">
    <property type="entry name" value="IV_pilin_GFxxxE"/>
    <property type="match status" value="1"/>
</dbReference>
<dbReference type="PANTHER" id="PTHR30093:SF44">
    <property type="entry name" value="TYPE II SECRETION SYSTEM CORE PROTEIN G"/>
    <property type="match status" value="1"/>
</dbReference>
<dbReference type="Proteomes" id="UP000244810">
    <property type="component" value="Unassembled WGS sequence"/>
</dbReference>
<name>A0A2T7UNQ7_9RHOB</name>
<evidence type="ECO:0000256" key="5">
    <source>
        <dbReference type="ARBA" id="ARBA00022481"/>
    </source>
</evidence>
<evidence type="ECO:0000259" key="11">
    <source>
        <dbReference type="Pfam" id="PF08334"/>
    </source>
</evidence>
<keyword evidence="13" id="KW-1185">Reference proteome</keyword>
<dbReference type="OrthoDB" id="9795612at2"/>
<feature type="transmembrane region" description="Helical" evidence="10">
    <location>
        <begin position="25"/>
        <end position="46"/>
    </location>
</feature>
<dbReference type="Pfam" id="PF07963">
    <property type="entry name" value="N_methyl"/>
    <property type="match status" value="1"/>
</dbReference>
<dbReference type="Pfam" id="PF08334">
    <property type="entry name" value="T2SSG"/>
    <property type="match status" value="1"/>
</dbReference>
<evidence type="ECO:0000256" key="8">
    <source>
        <dbReference type="ARBA" id="ARBA00022989"/>
    </source>
</evidence>
<evidence type="ECO:0000256" key="7">
    <source>
        <dbReference type="ARBA" id="ARBA00022692"/>
    </source>
</evidence>
<evidence type="ECO:0000256" key="4">
    <source>
        <dbReference type="ARBA" id="ARBA00022475"/>
    </source>
</evidence>
<dbReference type="RefSeq" id="WP_107753119.1">
    <property type="nucleotide sequence ID" value="NZ_JBLWSZ010000003.1"/>
</dbReference>
<dbReference type="AlphaFoldDB" id="A0A2T7UNQ7"/>
<evidence type="ECO:0000313" key="12">
    <source>
        <dbReference type="EMBL" id="PVE46258.1"/>
    </source>
</evidence>
<dbReference type="InterPro" id="IPR045584">
    <property type="entry name" value="Pilin-like"/>
</dbReference>
<dbReference type="NCBIfam" id="TIGR01710">
    <property type="entry name" value="typeII_sec_gspG"/>
    <property type="match status" value="1"/>
</dbReference>
<keyword evidence="6" id="KW-0997">Cell inner membrane</keyword>
<dbReference type="GO" id="GO:0015627">
    <property type="term" value="C:type II protein secretion system complex"/>
    <property type="evidence" value="ECO:0007669"/>
    <property type="project" value="InterPro"/>
</dbReference>
<accession>A0A2T7UNQ7</accession>
<dbReference type="EMBL" id="QDDR01000009">
    <property type="protein sequence ID" value="PVE46258.1"/>
    <property type="molecule type" value="Genomic_DNA"/>
</dbReference>
<evidence type="ECO:0000256" key="2">
    <source>
        <dbReference type="ARBA" id="ARBA00009984"/>
    </source>
</evidence>
<keyword evidence="5" id="KW-0488">Methylation</keyword>
<dbReference type="InterPro" id="IPR010054">
    <property type="entry name" value="Type2_sec_GspG"/>
</dbReference>
<keyword evidence="8 10" id="KW-1133">Transmembrane helix</keyword>
<protein>
    <recommendedName>
        <fullName evidence="3">Type II secretion system core protein G</fullName>
    </recommendedName>
</protein>
<dbReference type="SUPFAM" id="SSF54523">
    <property type="entry name" value="Pili subunits"/>
    <property type="match status" value="1"/>
</dbReference>
<comment type="caution">
    <text evidence="12">The sequence shown here is derived from an EMBL/GenBank/DDBJ whole genome shotgun (WGS) entry which is preliminary data.</text>
</comment>
<dbReference type="PANTHER" id="PTHR30093">
    <property type="entry name" value="GENERAL SECRETION PATHWAY PROTEIN G"/>
    <property type="match status" value="1"/>
</dbReference>
<dbReference type="InterPro" id="IPR013545">
    <property type="entry name" value="T2SS_protein-GspG_C"/>
</dbReference>
<keyword evidence="9 10" id="KW-0472">Membrane</keyword>
<evidence type="ECO:0000256" key="3">
    <source>
        <dbReference type="ARBA" id="ARBA00020042"/>
    </source>
</evidence>
<dbReference type="GO" id="GO:0005886">
    <property type="term" value="C:plasma membrane"/>
    <property type="evidence" value="ECO:0007669"/>
    <property type="project" value="UniProtKB-SubCell"/>
</dbReference>
<dbReference type="GO" id="GO:0015628">
    <property type="term" value="P:protein secretion by the type II secretion system"/>
    <property type="evidence" value="ECO:0007669"/>
    <property type="project" value="InterPro"/>
</dbReference>
<dbReference type="PROSITE" id="PS00409">
    <property type="entry name" value="PROKAR_NTER_METHYL"/>
    <property type="match status" value="1"/>
</dbReference>
<evidence type="ECO:0000256" key="1">
    <source>
        <dbReference type="ARBA" id="ARBA00004377"/>
    </source>
</evidence>
<dbReference type="InterPro" id="IPR012902">
    <property type="entry name" value="N_methyl_site"/>
</dbReference>
<dbReference type="InterPro" id="IPR000983">
    <property type="entry name" value="Bac_GSPG_pilin"/>
</dbReference>
<evidence type="ECO:0000256" key="6">
    <source>
        <dbReference type="ARBA" id="ARBA00022519"/>
    </source>
</evidence>
<keyword evidence="7 10" id="KW-0812">Transmembrane</keyword>
<evidence type="ECO:0000256" key="10">
    <source>
        <dbReference type="SAM" id="Phobius"/>
    </source>
</evidence>
<proteinExistence type="inferred from homology"/>
<feature type="domain" description="Type II secretion system protein GspG C-terminal" evidence="11">
    <location>
        <begin position="48"/>
        <end position="157"/>
    </location>
</feature>